<dbReference type="GO" id="GO:0055085">
    <property type="term" value="P:transmembrane transport"/>
    <property type="evidence" value="ECO:0007669"/>
    <property type="project" value="InterPro"/>
</dbReference>
<comment type="subcellular location">
    <subcellularLocation>
        <location evidence="1 7">Cell membrane</location>
        <topology evidence="1 7">Multi-pass membrane protein</topology>
    </subcellularLocation>
</comment>
<dbReference type="InterPro" id="IPR000515">
    <property type="entry name" value="MetI-like"/>
</dbReference>
<name>A0A562J0V0_9FIRM</name>
<evidence type="ECO:0000259" key="8">
    <source>
        <dbReference type="PROSITE" id="PS50928"/>
    </source>
</evidence>
<dbReference type="PROSITE" id="PS50928">
    <property type="entry name" value="ABC_TM1"/>
    <property type="match status" value="1"/>
</dbReference>
<keyword evidence="2 7" id="KW-0813">Transport</keyword>
<accession>A0A562J0V0</accession>
<dbReference type="InterPro" id="IPR035906">
    <property type="entry name" value="MetI-like_sf"/>
</dbReference>
<feature type="domain" description="ABC transmembrane type-1" evidence="8">
    <location>
        <begin position="95"/>
        <end position="311"/>
    </location>
</feature>
<organism evidence="9 10">
    <name type="scientific">Sedimentibacter saalensis</name>
    <dbReference type="NCBI Taxonomy" id="130788"/>
    <lineage>
        <taxon>Bacteria</taxon>
        <taxon>Bacillati</taxon>
        <taxon>Bacillota</taxon>
        <taxon>Tissierellia</taxon>
        <taxon>Sedimentibacter</taxon>
    </lineage>
</organism>
<gene>
    <name evidence="9" type="ORF">LY60_03549</name>
</gene>
<keyword evidence="3" id="KW-1003">Cell membrane</keyword>
<dbReference type="Gene3D" id="1.10.3720.10">
    <property type="entry name" value="MetI-like"/>
    <property type="match status" value="1"/>
</dbReference>
<dbReference type="PANTHER" id="PTHR30465">
    <property type="entry name" value="INNER MEMBRANE ABC TRANSPORTER"/>
    <property type="match status" value="1"/>
</dbReference>
<feature type="transmembrane region" description="Helical" evidence="7">
    <location>
        <begin position="9"/>
        <end position="27"/>
    </location>
</feature>
<comment type="caution">
    <text evidence="9">The sequence shown here is derived from an EMBL/GenBank/DDBJ whole genome shotgun (WGS) entry which is preliminary data.</text>
</comment>
<keyword evidence="5 7" id="KW-1133">Transmembrane helix</keyword>
<dbReference type="InterPro" id="IPR045621">
    <property type="entry name" value="BPD_transp_1_N"/>
</dbReference>
<evidence type="ECO:0000313" key="10">
    <source>
        <dbReference type="Proteomes" id="UP000315343"/>
    </source>
</evidence>
<feature type="transmembrane region" description="Helical" evidence="7">
    <location>
        <begin position="242"/>
        <end position="268"/>
    </location>
</feature>
<proteinExistence type="inferred from homology"/>
<evidence type="ECO:0000256" key="4">
    <source>
        <dbReference type="ARBA" id="ARBA00022692"/>
    </source>
</evidence>
<feature type="transmembrane region" description="Helical" evidence="7">
    <location>
        <begin position="131"/>
        <end position="152"/>
    </location>
</feature>
<evidence type="ECO:0000256" key="3">
    <source>
        <dbReference type="ARBA" id="ARBA00022475"/>
    </source>
</evidence>
<dbReference type="EMBL" id="VLKH01000015">
    <property type="protein sequence ID" value="TWH76921.1"/>
    <property type="molecule type" value="Genomic_DNA"/>
</dbReference>
<dbReference type="Proteomes" id="UP000315343">
    <property type="component" value="Unassembled WGS sequence"/>
</dbReference>
<evidence type="ECO:0000313" key="9">
    <source>
        <dbReference type="EMBL" id="TWH76921.1"/>
    </source>
</evidence>
<feature type="transmembrane region" description="Helical" evidence="7">
    <location>
        <begin position="184"/>
        <end position="206"/>
    </location>
</feature>
<keyword evidence="4 7" id="KW-0812">Transmembrane</keyword>
<reference evidence="9 10" key="1">
    <citation type="submission" date="2019-07" db="EMBL/GenBank/DDBJ databases">
        <title>Genomic Encyclopedia of Type Strains, Phase I: the one thousand microbial genomes (KMG-I) project.</title>
        <authorList>
            <person name="Kyrpides N."/>
        </authorList>
    </citation>
    <scope>NUCLEOTIDE SEQUENCE [LARGE SCALE GENOMIC DNA]</scope>
    <source>
        <strain evidence="9 10">DSM 13558</strain>
    </source>
</reference>
<keyword evidence="10" id="KW-1185">Reference proteome</keyword>
<dbReference type="RefSeq" id="WP_019229482.1">
    <property type="nucleotide sequence ID" value="NZ_DAMBUX010000005.1"/>
</dbReference>
<comment type="similarity">
    <text evidence="7">Belongs to the binding-protein-dependent transport system permease family.</text>
</comment>
<dbReference type="Pfam" id="PF19300">
    <property type="entry name" value="BPD_transp_1_N"/>
    <property type="match status" value="1"/>
</dbReference>
<dbReference type="GO" id="GO:0005886">
    <property type="term" value="C:plasma membrane"/>
    <property type="evidence" value="ECO:0007669"/>
    <property type="project" value="UniProtKB-SubCell"/>
</dbReference>
<evidence type="ECO:0000256" key="7">
    <source>
        <dbReference type="RuleBase" id="RU363032"/>
    </source>
</evidence>
<evidence type="ECO:0000256" key="6">
    <source>
        <dbReference type="ARBA" id="ARBA00023136"/>
    </source>
</evidence>
<dbReference type="AlphaFoldDB" id="A0A562J0V0"/>
<dbReference type="Pfam" id="PF00528">
    <property type="entry name" value="BPD_transp_1"/>
    <property type="match status" value="1"/>
</dbReference>
<feature type="transmembrane region" description="Helical" evidence="7">
    <location>
        <begin position="99"/>
        <end position="119"/>
    </location>
</feature>
<keyword evidence="6 7" id="KW-0472">Membrane</keyword>
<dbReference type="CDD" id="cd06261">
    <property type="entry name" value="TM_PBP2"/>
    <property type="match status" value="1"/>
</dbReference>
<evidence type="ECO:0000256" key="2">
    <source>
        <dbReference type="ARBA" id="ARBA00022448"/>
    </source>
</evidence>
<dbReference type="OrthoDB" id="24153at2"/>
<evidence type="ECO:0000256" key="1">
    <source>
        <dbReference type="ARBA" id="ARBA00004651"/>
    </source>
</evidence>
<protein>
    <submittedName>
        <fullName evidence="9">Peptide/nickel transport system permease protein</fullName>
    </submittedName>
</protein>
<dbReference type="PANTHER" id="PTHR30465:SF0">
    <property type="entry name" value="OLIGOPEPTIDE TRANSPORT SYSTEM PERMEASE PROTEIN APPB"/>
    <property type="match status" value="1"/>
</dbReference>
<feature type="transmembrane region" description="Helical" evidence="7">
    <location>
        <begin position="288"/>
        <end position="314"/>
    </location>
</feature>
<dbReference type="SUPFAM" id="SSF161098">
    <property type="entry name" value="MetI-like"/>
    <property type="match status" value="1"/>
</dbReference>
<sequence>MKNYIIRRIIQMIPVFIGILFILFFILEQAPGTPVSNMMIPKMTPEQKAELAQKLGLDVPWYERFVNWIGEALHGNLGYSINHKKPVVDVMKDYVGPTLLLSLVSLAISVIIGIPAGVISATKQYSITDNVLTVVSFIGISIPSFFFGLLLLKNFAVDIQIFPLFGLKDPLLMSTNPVDKALDVAWHLVLPSIVLGLGSTASFMRYTRSSMLEVIKQDYIRTARAKGLKEKTVIYRHAFRNAVIPIITLLGFWIPSLLSGAVVTESIFALPGLGKISVEATMTRNYPLILGINAMLAVLTLMGTLVADILYAIADPRIRYD</sequence>
<evidence type="ECO:0000256" key="5">
    <source>
        <dbReference type="ARBA" id="ARBA00022989"/>
    </source>
</evidence>